<dbReference type="Proteomes" id="UP000095401">
    <property type="component" value="Chromosome"/>
</dbReference>
<dbReference type="Pfam" id="PF14341">
    <property type="entry name" value="PilX_N"/>
    <property type="match status" value="1"/>
</dbReference>
<evidence type="ECO:0000313" key="2">
    <source>
        <dbReference type="EMBL" id="AOU99397.1"/>
    </source>
</evidence>
<name>A0A1D8ISM0_9GAMM</name>
<dbReference type="AlphaFoldDB" id="A0A1D8ISM0"/>
<dbReference type="KEGG" id="aprs:BI364_17005"/>
<evidence type="ECO:0000259" key="1">
    <source>
        <dbReference type="Pfam" id="PF14341"/>
    </source>
</evidence>
<organism evidence="2 3">
    <name type="scientific">Acidihalobacter yilgarnensis</name>
    <dbReference type="NCBI Taxonomy" id="2819280"/>
    <lineage>
        <taxon>Bacteria</taxon>
        <taxon>Pseudomonadati</taxon>
        <taxon>Pseudomonadota</taxon>
        <taxon>Gammaproteobacteria</taxon>
        <taxon>Chromatiales</taxon>
        <taxon>Ectothiorhodospiraceae</taxon>
        <taxon>Acidihalobacter</taxon>
    </lineage>
</organism>
<feature type="domain" description="Type 4 fimbrial biogenesis protein PilX N-terminal" evidence="1">
    <location>
        <begin position="7"/>
        <end position="51"/>
    </location>
</feature>
<proteinExistence type="predicted"/>
<keyword evidence="3" id="KW-1185">Reference proteome</keyword>
<reference evidence="3" key="1">
    <citation type="submission" date="2016-09" db="EMBL/GenBank/DDBJ databases">
        <title>Acidihalobacter prosperus F5.</title>
        <authorList>
            <person name="Khaleque H.N."/>
            <person name="Ramsay J.P."/>
            <person name="Kaksonen A.H."/>
            <person name="Boxall N.J."/>
            <person name="Watkin E.L.J."/>
        </authorList>
    </citation>
    <scope>NUCLEOTIDE SEQUENCE [LARGE SCALE GENOMIC DNA]</scope>
    <source>
        <strain evidence="3">F5</strain>
    </source>
</reference>
<dbReference type="InterPro" id="IPR025746">
    <property type="entry name" value="PilX_N_dom"/>
</dbReference>
<evidence type="ECO:0000313" key="3">
    <source>
        <dbReference type="Proteomes" id="UP000095401"/>
    </source>
</evidence>
<sequence length="199" mass="20828">MPRKQEGFALIAALLILVILTLLGVSMMSGIGLQDKMSSNVREKTRATTAASFVINVVDNLLPTMPLSVSGCTSSTTTWRVCAANTVTTSSAVDNATWGLNGGTTNAVPATATALPSQAFPSALIKTGGGNNVYAYTPEFFLEYQGRVPTPPGYSVSVNQYGAGSAPVLDVYRTTAMATGGNDAAVSVIQSNYDYMHMR</sequence>
<protein>
    <recommendedName>
        <fullName evidence="1">Type 4 fimbrial biogenesis protein PilX N-terminal domain-containing protein</fullName>
    </recommendedName>
</protein>
<gene>
    <name evidence="2" type="ORF">BI364_17005</name>
</gene>
<accession>A0A1D8ISM0</accession>
<dbReference type="EMBL" id="CP017415">
    <property type="protein sequence ID" value="AOU99397.1"/>
    <property type="molecule type" value="Genomic_DNA"/>
</dbReference>